<dbReference type="AlphaFoldDB" id="A0A2P2NVL6"/>
<evidence type="ECO:0000313" key="1">
    <source>
        <dbReference type="EMBL" id="MBX46391.1"/>
    </source>
</evidence>
<name>A0A2P2NVL6_RHIMU</name>
<dbReference type="EMBL" id="GGEC01065907">
    <property type="protein sequence ID" value="MBX46391.1"/>
    <property type="molecule type" value="Transcribed_RNA"/>
</dbReference>
<protein>
    <submittedName>
        <fullName evidence="1">Uncharacterized protein</fullName>
    </submittedName>
</protein>
<proteinExistence type="predicted"/>
<reference evidence="1" key="1">
    <citation type="submission" date="2018-02" db="EMBL/GenBank/DDBJ databases">
        <title>Rhizophora mucronata_Transcriptome.</title>
        <authorList>
            <person name="Meera S.P."/>
            <person name="Sreeshan A."/>
            <person name="Augustine A."/>
        </authorList>
    </citation>
    <scope>NUCLEOTIDE SEQUENCE</scope>
    <source>
        <tissue evidence="1">Leaf</tissue>
    </source>
</reference>
<sequence length="20" mass="2467">MIMIMMIEQSPFPKRVKKQM</sequence>
<organism evidence="1">
    <name type="scientific">Rhizophora mucronata</name>
    <name type="common">Asiatic mangrove</name>
    <dbReference type="NCBI Taxonomy" id="61149"/>
    <lineage>
        <taxon>Eukaryota</taxon>
        <taxon>Viridiplantae</taxon>
        <taxon>Streptophyta</taxon>
        <taxon>Embryophyta</taxon>
        <taxon>Tracheophyta</taxon>
        <taxon>Spermatophyta</taxon>
        <taxon>Magnoliopsida</taxon>
        <taxon>eudicotyledons</taxon>
        <taxon>Gunneridae</taxon>
        <taxon>Pentapetalae</taxon>
        <taxon>rosids</taxon>
        <taxon>fabids</taxon>
        <taxon>Malpighiales</taxon>
        <taxon>Rhizophoraceae</taxon>
        <taxon>Rhizophora</taxon>
    </lineage>
</organism>
<accession>A0A2P2NVL6</accession>